<accession>A0A2V5H1F7</accession>
<keyword evidence="2" id="KW-1185">Reference proteome</keyword>
<evidence type="ECO:0000313" key="1">
    <source>
        <dbReference type="EMBL" id="PYI17769.1"/>
    </source>
</evidence>
<protein>
    <submittedName>
        <fullName evidence="1">Uncharacterized protein</fullName>
    </submittedName>
</protein>
<organism evidence="1 2">
    <name type="scientific">Aspergillus violaceofuscus (strain CBS 115571)</name>
    <dbReference type="NCBI Taxonomy" id="1450538"/>
    <lineage>
        <taxon>Eukaryota</taxon>
        <taxon>Fungi</taxon>
        <taxon>Dikarya</taxon>
        <taxon>Ascomycota</taxon>
        <taxon>Pezizomycotina</taxon>
        <taxon>Eurotiomycetes</taxon>
        <taxon>Eurotiomycetidae</taxon>
        <taxon>Eurotiales</taxon>
        <taxon>Aspergillaceae</taxon>
        <taxon>Aspergillus</taxon>
    </lineage>
</organism>
<dbReference type="AlphaFoldDB" id="A0A2V5H1F7"/>
<evidence type="ECO:0000313" key="2">
    <source>
        <dbReference type="Proteomes" id="UP000249829"/>
    </source>
</evidence>
<sequence length="52" mass="6498">FYINYYILNNSFIKDYYLRLFIKEILNNFKNIKYFTKFNIISTFNNIKIKKG</sequence>
<reference evidence="1 2" key="1">
    <citation type="submission" date="2018-02" db="EMBL/GenBank/DDBJ databases">
        <title>The genomes of Aspergillus section Nigri reveals drivers in fungal speciation.</title>
        <authorList>
            <consortium name="DOE Joint Genome Institute"/>
            <person name="Vesth T.C."/>
            <person name="Nybo J."/>
            <person name="Theobald S."/>
            <person name="Brandl J."/>
            <person name="Frisvad J.C."/>
            <person name="Nielsen K.F."/>
            <person name="Lyhne E.K."/>
            <person name="Kogle M.E."/>
            <person name="Kuo A."/>
            <person name="Riley R."/>
            <person name="Clum A."/>
            <person name="Nolan M."/>
            <person name="Lipzen A."/>
            <person name="Salamov A."/>
            <person name="Henrissat B."/>
            <person name="Wiebenga A."/>
            <person name="De vries R.P."/>
            <person name="Grigoriev I.V."/>
            <person name="Mortensen U.H."/>
            <person name="Andersen M.R."/>
            <person name="Baker S.E."/>
        </authorList>
    </citation>
    <scope>NUCLEOTIDE SEQUENCE [LARGE SCALE GENOMIC DNA]</scope>
    <source>
        <strain evidence="1 2">CBS 115571</strain>
    </source>
</reference>
<dbReference type="Proteomes" id="UP000249829">
    <property type="component" value="Unassembled WGS sequence"/>
</dbReference>
<feature type="non-terminal residue" evidence="1">
    <location>
        <position position="1"/>
    </location>
</feature>
<dbReference type="EMBL" id="KZ825152">
    <property type="protein sequence ID" value="PYI17769.1"/>
    <property type="molecule type" value="Genomic_DNA"/>
</dbReference>
<dbReference type="SUPFAM" id="SSF56672">
    <property type="entry name" value="DNA/RNA polymerases"/>
    <property type="match status" value="1"/>
</dbReference>
<proteinExistence type="predicted"/>
<dbReference type="OMA" id="FNIIYRI"/>
<gene>
    <name evidence="1" type="ORF">BO99DRAFT_337053</name>
</gene>
<dbReference type="InterPro" id="IPR043502">
    <property type="entry name" value="DNA/RNA_pol_sf"/>
</dbReference>
<name>A0A2V5H1F7_ASPV1</name>